<dbReference type="RefSeq" id="WP_077410564.1">
    <property type="nucleotide sequence ID" value="NZ_JBHRTS010000002.1"/>
</dbReference>
<dbReference type="InterPro" id="IPR038488">
    <property type="entry name" value="Integrase_DNA-bd_sf"/>
</dbReference>
<dbReference type="Pfam" id="PF13356">
    <property type="entry name" value="Arm-DNA-bind_3"/>
    <property type="match status" value="1"/>
</dbReference>
<protein>
    <submittedName>
        <fullName evidence="6">Tyrosine-type recombinase/integrase</fullName>
    </submittedName>
</protein>
<feature type="domain" description="Tyr recombinase" evidence="5">
    <location>
        <begin position="237"/>
        <end position="415"/>
    </location>
</feature>
<dbReference type="InterPro" id="IPR025166">
    <property type="entry name" value="Integrase_DNA_bind_dom"/>
</dbReference>
<organism evidence="6 7">
    <name type="scientific">Marinicella sediminis</name>
    <dbReference type="NCBI Taxonomy" id="1792834"/>
    <lineage>
        <taxon>Bacteria</taxon>
        <taxon>Pseudomonadati</taxon>
        <taxon>Pseudomonadota</taxon>
        <taxon>Gammaproteobacteria</taxon>
        <taxon>Lysobacterales</taxon>
        <taxon>Marinicellaceae</taxon>
        <taxon>Marinicella</taxon>
    </lineage>
</organism>
<gene>
    <name evidence="6" type="ORF">ACFODZ_05035</name>
</gene>
<dbReference type="Gene3D" id="1.10.443.10">
    <property type="entry name" value="Intergrase catalytic core"/>
    <property type="match status" value="1"/>
</dbReference>
<dbReference type="CDD" id="cd00801">
    <property type="entry name" value="INT_P4_C"/>
    <property type="match status" value="1"/>
</dbReference>
<dbReference type="EMBL" id="JBHRTS010000002">
    <property type="protein sequence ID" value="MFC3193607.1"/>
    <property type="molecule type" value="Genomic_DNA"/>
</dbReference>
<dbReference type="InterPro" id="IPR050808">
    <property type="entry name" value="Phage_Integrase"/>
</dbReference>
<dbReference type="InterPro" id="IPR002104">
    <property type="entry name" value="Integrase_catalytic"/>
</dbReference>
<name>A0ABV7J8X0_9GAMM</name>
<dbReference type="PROSITE" id="PS51898">
    <property type="entry name" value="TYR_RECOMBINASE"/>
    <property type="match status" value="1"/>
</dbReference>
<dbReference type="InterPro" id="IPR013762">
    <property type="entry name" value="Integrase-like_cat_sf"/>
</dbReference>
<evidence type="ECO:0000256" key="1">
    <source>
        <dbReference type="ARBA" id="ARBA00008857"/>
    </source>
</evidence>
<evidence type="ECO:0000256" key="3">
    <source>
        <dbReference type="ARBA" id="ARBA00023125"/>
    </source>
</evidence>
<dbReference type="InterPro" id="IPR011010">
    <property type="entry name" value="DNA_brk_join_enz"/>
</dbReference>
<proteinExistence type="inferred from homology"/>
<keyword evidence="4" id="KW-0233">DNA recombination</keyword>
<comment type="similarity">
    <text evidence="1">Belongs to the 'phage' integrase family.</text>
</comment>
<dbReference type="InterPro" id="IPR010998">
    <property type="entry name" value="Integrase_recombinase_N"/>
</dbReference>
<comment type="caution">
    <text evidence="6">The sequence shown here is derived from an EMBL/GenBank/DDBJ whole genome shotgun (WGS) entry which is preliminary data.</text>
</comment>
<dbReference type="Gene3D" id="1.10.150.130">
    <property type="match status" value="1"/>
</dbReference>
<dbReference type="SUPFAM" id="SSF56349">
    <property type="entry name" value="DNA breaking-rejoining enzymes"/>
    <property type="match status" value="1"/>
</dbReference>
<keyword evidence="3" id="KW-0238">DNA-binding</keyword>
<dbReference type="Proteomes" id="UP001595533">
    <property type="component" value="Unassembled WGS sequence"/>
</dbReference>
<evidence type="ECO:0000259" key="5">
    <source>
        <dbReference type="PROSITE" id="PS51898"/>
    </source>
</evidence>
<evidence type="ECO:0000313" key="7">
    <source>
        <dbReference type="Proteomes" id="UP001595533"/>
    </source>
</evidence>
<sequence length="444" mass="52271">MAIIKDTTIKSLKIKYYEDGDKKGEPKQYKFTVDVGFYVLVRKNGSKLWQHQYRINGKRKVSSYGQYPKVSLKDARIKYLETCELLDKGIDPFEEKKRIELEQAQEIEAQKTKEQKEAEERSHLEKFTFEKMAKEWHETKCPEWSERHRHEVMSSLDRFIFPKVGHKPISDITRFDLMEIFKGIESRKNPPLTALRKVRQRVESIFWYVIDTYGGTVIFSNPASDIKSTSFKKEKVRNLRALSSNDLPILMDGIENYTGFTTTKLALKMLVYTFVRMSELRFATWEEIDWDKRVWIVPRERMKRDKALVVPISNQVMTILEELKSINGDFPYLFASAHKPHKQPISENALLVMLKNIGLWQKTTCHGLRSTFSTVANEAQINPDVIERQLAHAPSNKIRSAYNRSEYLPQRTALMQWYADYVDGERIAFDEFYESFNYESYSER</sequence>
<accession>A0ABV7J8X0</accession>
<dbReference type="Pfam" id="PF22022">
    <property type="entry name" value="Phage_int_M"/>
    <property type="match status" value="1"/>
</dbReference>
<evidence type="ECO:0000313" key="6">
    <source>
        <dbReference type="EMBL" id="MFC3193607.1"/>
    </source>
</evidence>
<dbReference type="Gene3D" id="3.30.160.390">
    <property type="entry name" value="Integrase, DNA-binding domain"/>
    <property type="match status" value="1"/>
</dbReference>
<evidence type="ECO:0000256" key="4">
    <source>
        <dbReference type="ARBA" id="ARBA00023172"/>
    </source>
</evidence>
<dbReference type="PANTHER" id="PTHR30629">
    <property type="entry name" value="PROPHAGE INTEGRASE"/>
    <property type="match status" value="1"/>
</dbReference>
<keyword evidence="2" id="KW-0229">DNA integration</keyword>
<reference evidence="7" key="1">
    <citation type="journal article" date="2019" name="Int. J. Syst. Evol. Microbiol.">
        <title>The Global Catalogue of Microorganisms (GCM) 10K type strain sequencing project: providing services to taxonomists for standard genome sequencing and annotation.</title>
        <authorList>
            <consortium name="The Broad Institute Genomics Platform"/>
            <consortium name="The Broad Institute Genome Sequencing Center for Infectious Disease"/>
            <person name="Wu L."/>
            <person name="Ma J."/>
        </authorList>
    </citation>
    <scope>NUCLEOTIDE SEQUENCE [LARGE SCALE GENOMIC DNA]</scope>
    <source>
        <strain evidence="7">KCTC 42953</strain>
    </source>
</reference>
<keyword evidence="7" id="KW-1185">Reference proteome</keyword>
<dbReference type="Pfam" id="PF00589">
    <property type="entry name" value="Phage_integrase"/>
    <property type="match status" value="1"/>
</dbReference>
<dbReference type="InterPro" id="IPR053876">
    <property type="entry name" value="Phage_int_M"/>
</dbReference>
<evidence type="ECO:0000256" key="2">
    <source>
        <dbReference type="ARBA" id="ARBA00022908"/>
    </source>
</evidence>
<dbReference type="PANTHER" id="PTHR30629:SF2">
    <property type="entry name" value="PROPHAGE INTEGRASE INTS-RELATED"/>
    <property type="match status" value="1"/>
</dbReference>